<dbReference type="PANTHER" id="PTHR48010:SF1">
    <property type="entry name" value="PROTEIN KINASE DOMAIN-CONTAINING PROTEIN"/>
    <property type="match status" value="1"/>
</dbReference>
<evidence type="ECO:0000256" key="2">
    <source>
        <dbReference type="SAM" id="MobiDB-lite"/>
    </source>
</evidence>
<name>A0A2G9GF76_9LAMI</name>
<dbReference type="SUPFAM" id="SSF56112">
    <property type="entry name" value="Protein kinase-like (PK-like)"/>
    <property type="match status" value="2"/>
</dbReference>
<feature type="compositionally biased region" description="Acidic residues" evidence="2">
    <location>
        <begin position="631"/>
        <end position="642"/>
    </location>
</feature>
<dbReference type="InterPro" id="IPR050994">
    <property type="entry name" value="At_inactive_RLKs"/>
</dbReference>
<dbReference type="InterPro" id="IPR011009">
    <property type="entry name" value="Kinase-like_dom_sf"/>
</dbReference>
<protein>
    <submittedName>
        <fullName evidence="4">Serine/threonine protein kinase</fullName>
        <ecNumber evidence="4">2.7.11.1</ecNumber>
    </submittedName>
</protein>
<keyword evidence="1" id="KW-0067">ATP-binding</keyword>
<dbReference type="OrthoDB" id="540454at2759"/>
<keyword evidence="1" id="KW-0547">Nucleotide-binding</keyword>
<gene>
    <name evidence="4" type="ORF">CDL12_23519</name>
</gene>
<reference evidence="5" key="1">
    <citation type="journal article" date="2018" name="Gigascience">
        <title>Genome assembly of the Pink Ipe (Handroanthus impetiginosus, Bignoniaceae), a highly valued, ecologically keystone Neotropical timber forest tree.</title>
        <authorList>
            <person name="Silva-Junior O.B."/>
            <person name="Grattapaglia D."/>
            <person name="Novaes E."/>
            <person name="Collevatti R.G."/>
        </authorList>
    </citation>
    <scope>NUCLEOTIDE SEQUENCE [LARGE SCALE GENOMIC DNA]</scope>
    <source>
        <strain evidence="5">cv. UFG-1</strain>
    </source>
</reference>
<dbReference type="PROSITE" id="PS00107">
    <property type="entry name" value="PROTEIN_KINASE_ATP"/>
    <property type="match status" value="1"/>
</dbReference>
<dbReference type="AlphaFoldDB" id="A0A2G9GF76"/>
<proteinExistence type="predicted"/>
<dbReference type="STRING" id="429701.A0A2G9GF76"/>
<sequence length="667" mass="74061">MSAIYDNWERLVAAVLKKEQLWQLFHEDSRTPSFLSEASVLCSSSSFNLSSPLRDLAPEFSSLGSSSRLLRALSRVVLVSDFSPALDVNDVSLASIELLGRGTFGSAYTAAMDNGVNIVVKRLKLMLYDYYSMGSVFELLHGRTGESRAHVDWETRVKIAIGAARGIAEIHTRNNGKLVHGNIKSSNILINQQRHGCVSDLGLANMIETTFMPTAQCYAPEVKSSQNVSQASDVYSFGILLLELLTGKSTTHLPGGPGPIDLVKLVDSVKSKERAAKVFDTDLLKHLTINEGMVKMLQIGMKCVMRSIKKRPKMSEVVKINELVFVEKANTTFDLEDILWTAADVLGKGTFGYCYKAILGNGNPILLMRLRNVNFKYKDFLQHMEVIGNMRHDNVAELRAYYFSRDDKLLVYDYYNQDNLFAMLHGTTLYLRQISDYNFAGKTGTNRRPLDWETRLKIAVGAARGIACIHRQDCGKLVHGNIKSSNIFVNEKKYGVVSDIGLSKLIGPIRLSAMPTPSYCAPEVTDTRKVSQASDVYSFGVVLLELVPGKPSQYTKNDGKVISVFESIKSALRDEWTAGVLDVELLSYVNEEEAMVKFLQLALDCVAVVPEHRPRMPEVVKMLEEISGIDPSDESSSEDVVEDTQGQPSIESRLEDILEGLLPMLTP</sequence>
<keyword evidence="4" id="KW-0723">Serine/threonine-protein kinase</keyword>
<dbReference type="Gene3D" id="3.30.200.20">
    <property type="entry name" value="Phosphorylase Kinase, domain 1"/>
    <property type="match status" value="1"/>
</dbReference>
<organism evidence="4 5">
    <name type="scientific">Handroanthus impetiginosus</name>
    <dbReference type="NCBI Taxonomy" id="429701"/>
    <lineage>
        <taxon>Eukaryota</taxon>
        <taxon>Viridiplantae</taxon>
        <taxon>Streptophyta</taxon>
        <taxon>Embryophyta</taxon>
        <taxon>Tracheophyta</taxon>
        <taxon>Spermatophyta</taxon>
        <taxon>Magnoliopsida</taxon>
        <taxon>eudicotyledons</taxon>
        <taxon>Gunneridae</taxon>
        <taxon>Pentapetalae</taxon>
        <taxon>asterids</taxon>
        <taxon>lamiids</taxon>
        <taxon>Lamiales</taxon>
        <taxon>Bignoniaceae</taxon>
        <taxon>Crescentiina</taxon>
        <taxon>Tabebuia alliance</taxon>
        <taxon>Handroanthus</taxon>
    </lineage>
</organism>
<dbReference type="Proteomes" id="UP000231279">
    <property type="component" value="Unassembled WGS sequence"/>
</dbReference>
<keyword evidence="4" id="KW-0808">Transferase</keyword>
<dbReference type="PANTHER" id="PTHR48010">
    <property type="entry name" value="OS05G0588300 PROTEIN"/>
    <property type="match status" value="1"/>
</dbReference>
<dbReference type="InterPro" id="IPR001245">
    <property type="entry name" value="Ser-Thr/Tyr_kinase_cat_dom"/>
</dbReference>
<evidence type="ECO:0000313" key="5">
    <source>
        <dbReference type="Proteomes" id="UP000231279"/>
    </source>
</evidence>
<feature type="domain" description="Protein kinase" evidence="3">
    <location>
        <begin position="1"/>
        <end position="324"/>
    </location>
</feature>
<dbReference type="EC" id="2.7.11.1" evidence="4"/>
<feature type="binding site" evidence="1">
    <location>
        <position position="121"/>
    </location>
    <ligand>
        <name>ATP</name>
        <dbReference type="ChEBI" id="CHEBI:30616"/>
    </ligand>
</feature>
<feature type="region of interest" description="Disordered" evidence="2">
    <location>
        <begin position="629"/>
        <end position="649"/>
    </location>
</feature>
<dbReference type="PROSITE" id="PS50011">
    <property type="entry name" value="PROTEIN_KINASE_DOM"/>
    <property type="match status" value="2"/>
</dbReference>
<keyword evidence="5" id="KW-1185">Reference proteome</keyword>
<feature type="domain" description="Protein kinase" evidence="3">
    <location>
        <begin position="340"/>
        <end position="626"/>
    </location>
</feature>
<dbReference type="Pfam" id="PF07714">
    <property type="entry name" value="PK_Tyr_Ser-Thr"/>
    <property type="match status" value="2"/>
</dbReference>
<accession>A0A2G9GF76</accession>
<keyword evidence="4" id="KW-0418">Kinase</keyword>
<dbReference type="InterPro" id="IPR017441">
    <property type="entry name" value="Protein_kinase_ATP_BS"/>
</dbReference>
<evidence type="ECO:0000259" key="3">
    <source>
        <dbReference type="PROSITE" id="PS50011"/>
    </source>
</evidence>
<evidence type="ECO:0000256" key="1">
    <source>
        <dbReference type="PROSITE-ProRule" id="PRU10141"/>
    </source>
</evidence>
<dbReference type="InterPro" id="IPR000719">
    <property type="entry name" value="Prot_kinase_dom"/>
</dbReference>
<dbReference type="Gene3D" id="1.10.510.10">
    <property type="entry name" value="Transferase(Phosphotransferase) domain 1"/>
    <property type="match status" value="2"/>
</dbReference>
<dbReference type="EMBL" id="NKXS01005331">
    <property type="protein sequence ID" value="PIN03946.1"/>
    <property type="molecule type" value="Genomic_DNA"/>
</dbReference>
<dbReference type="GO" id="GO:0005524">
    <property type="term" value="F:ATP binding"/>
    <property type="evidence" value="ECO:0007669"/>
    <property type="project" value="UniProtKB-UniRule"/>
</dbReference>
<comment type="caution">
    <text evidence="4">The sequence shown here is derived from an EMBL/GenBank/DDBJ whole genome shotgun (WGS) entry which is preliminary data.</text>
</comment>
<evidence type="ECO:0000313" key="4">
    <source>
        <dbReference type="EMBL" id="PIN03946.1"/>
    </source>
</evidence>
<dbReference type="GO" id="GO:0004674">
    <property type="term" value="F:protein serine/threonine kinase activity"/>
    <property type="evidence" value="ECO:0007669"/>
    <property type="project" value="UniProtKB-KW"/>
</dbReference>